<name>A0A839VFD5_9GAMM</name>
<keyword evidence="2" id="KW-1185">Reference proteome</keyword>
<dbReference type="EMBL" id="JACHXP010000021">
    <property type="protein sequence ID" value="MBB3192069.1"/>
    <property type="molecule type" value="Genomic_DNA"/>
</dbReference>
<protein>
    <submittedName>
        <fullName evidence="1">Uncharacterized protein</fullName>
    </submittedName>
</protein>
<proteinExistence type="predicted"/>
<evidence type="ECO:0000313" key="1">
    <source>
        <dbReference type="EMBL" id="MBB3192069.1"/>
    </source>
</evidence>
<dbReference type="RefSeq" id="WP_183327338.1">
    <property type="nucleotide sequence ID" value="NZ_JACHXP010000021.1"/>
</dbReference>
<comment type="caution">
    <text evidence="1">The sequence shown here is derived from an EMBL/GenBank/DDBJ whole genome shotgun (WGS) entry which is preliminary data.</text>
</comment>
<dbReference type="Proteomes" id="UP000547614">
    <property type="component" value="Unassembled WGS sequence"/>
</dbReference>
<accession>A0A839VFD5</accession>
<sequence>MSTKLTDLQNAILAYIHENNDAHNWVPIEPDAFDGRSLHELEKDCRGLESQGLLDVEHPATSLYAITPGGHRREIKNGNDWLLCAITVDGIQAVEAD</sequence>
<evidence type="ECO:0000313" key="2">
    <source>
        <dbReference type="Proteomes" id="UP000547614"/>
    </source>
</evidence>
<gene>
    <name evidence="1" type="ORF">FHR94_003345</name>
</gene>
<reference evidence="1 2" key="1">
    <citation type="submission" date="2020-08" db="EMBL/GenBank/DDBJ databases">
        <title>Genomic Encyclopedia of Type Strains, Phase III (KMG-III): the genomes of soil and plant-associated and newly described type strains.</title>
        <authorList>
            <person name="Whitman W."/>
        </authorList>
    </citation>
    <scope>NUCLEOTIDE SEQUENCE [LARGE SCALE GENOMIC DNA]</scope>
    <source>
        <strain evidence="1 2">CECT 7282</strain>
    </source>
</reference>
<organism evidence="1 2">
    <name type="scientific">Halomonas cerina</name>
    <dbReference type="NCBI Taxonomy" id="447424"/>
    <lineage>
        <taxon>Bacteria</taxon>
        <taxon>Pseudomonadati</taxon>
        <taxon>Pseudomonadota</taxon>
        <taxon>Gammaproteobacteria</taxon>
        <taxon>Oceanospirillales</taxon>
        <taxon>Halomonadaceae</taxon>
        <taxon>Halomonas</taxon>
    </lineage>
</organism>
<dbReference type="AlphaFoldDB" id="A0A839VFD5"/>